<evidence type="ECO:0000313" key="1">
    <source>
        <dbReference type="EMBL" id="VVV02240.1"/>
    </source>
</evidence>
<gene>
    <name evidence="1" type="primary">dprA_2</name>
    <name evidence="1" type="ORF">FVB9532_03538</name>
</gene>
<keyword evidence="2" id="KW-1185">Reference proteome</keyword>
<evidence type="ECO:0000313" key="2">
    <source>
        <dbReference type="Proteomes" id="UP000356253"/>
    </source>
</evidence>
<comment type="caution">
    <text evidence="1">The sequence shown here is derived from an EMBL/GenBank/DDBJ whole genome shotgun (WGS) entry which is preliminary data.</text>
</comment>
<dbReference type="Proteomes" id="UP000356253">
    <property type="component" value="Unassembled WGS sequence"/>
</dbReference>
<dbReference type="EMBL" id="CABVMM010000016">
    <property type="protein sequence ID" value="VVV02240.1"/>
    <property type="molecule type" value="Genomic_DNA"/>
</dbReference>
<protein>
    <submittedName>
        <fullName evidence="1">DNA processing protein DprA</fullName>
    </submittedName>
</protein>
<name>A0AC61YE48_9FLAO</name>
<proteinExistence type="predicted"/>
<reference evidence="1" key="1">
    <citation type="submission" date="2019-09" db="EMBL/GenBank/DDBJ databases">
        <authorList>
            <person name="Rodrigo-Torres L."/>
            <person name="Arahal R. D."/>
            <person name="Lucena T."/>
        </authorList>
    </citation>
    <scope>NUCLEOTIDE SEQUENCE</scope>
    <source>
        <strain evidence="1">ISS653</strain>
    </source>
</reference>
<sequence length="332" mass="37519">MKYTDNAINIITAKSYKGIGNAWLVKNLKGNEDVSTIVSLLNNKISEKTSIAEFKHLKEMFEKKLSDKFQDFCDGIVAMGDNDFPQYRGNVKDSEKPVFLYYKGDINLLRIENKNISVIGLLSPDEDIEERERNVVSEFVKNGATIVSGLALGCDSISHKEALDRNGKTVAILPSPLYNIMPATNKGLAFQIVEEGGLLITEYGNDFKNGLELSSRYKERDRLQALFCETIVLSASYAQNSAERWKLFGEKLDSGARLAMEYAKKYNIPRAVMYDKNLDDCNPMFDLNRDLIKEQKEITVIDQINISEIVNKIMDNSSKIKKLNTVQGNLFH</sequence>
<organism evidence="1 2">
    <name type="scientific">Mesonia oceanica</name>
    <dbReference type="NCBI Taxonomy" id="2687242"/>
    <lineage>
        <taxon>Bacteria</taxon>
        <taxon>Pseudomonadati</taxon>
        <taxon>Bacteroidota</taxon>
        <taxon>Flavobacteriia</taxon>
        <taxon>Flavobacteriales</taxon>
        <taxon>Flavobacteriaceae</taxon>
        <taxon>Mesonia</taxon>
    </lineage>
</organism>
<accession>A0AC61YE48</accession>